<proteinExistence type="predicted"/>
<protein>
    <submittedName>
        <fullName evidence="1">Uncharacterized protein</fullName>
    </submittedName>
</protein>
<keyword evidence="2" id="KW-1185">Reference proteome</keyword>
<evidence type="ECO:0000313" key="2">
    <source>
        <dbReference type="Proteomes" id="UP000195569"/>
    </source>
</evidence>
<dbReference type="RefSeq" id="WP_235850985.1">
    <property type="nucleotide sequence ID" value="NZ_CYGY02000053.1"/>
</dbReference>
<dbReference type="AlphaFoldDB" id="A0A1N7SHP8"/>
<organism evidence="1 2">
    <name type="scientific">Paraburkholderia piptadeniae</name>
    <dbReference type="NCBI Taxonomy" id="1701573"/>
    <lineage>
        <taxon>Bacteria</taxon>
        <taxon>Pseudomonadati</taxon>
        <taxon>Pseudomonadota</taxon>
        <taxon>Betaproteobacteria</taxon>
        <taxon>Burkholderiales</taxon>
        <taxon>Burkholderiaceae</taxon>
        <taxon>Paraburkholderia</taxon>
    </lineage>
</organism>
<comment type="caution">
    <text evidence="1">The sequence shown here is derived from an EMBL/GenBank/DDBJ whole genome shotgun (WGS) entry which is preliminary data.</text>
</comment>
<evidence type="ECO:0000313" key="1">
    <source>
        <dbReference type="EMBL" id="SIT46931.1"/>
    </source>
</evidence>
<gene>
    <name evidence="1" type="ORF">BN2476_530057</name>
</gene>
<dbReference type="Proteomes" id="UP000195569">
    <property type="component" value="Unassembled WGS sequence"/>
</dbReference>
<sequence>MPLQLQAVSEADCVAVLRLGGVQRGELAAVGLDAFGNPLQFGEQFVIRDRQTGRALANVRYTIGTASGRSVSGVTNSMGRTQRVSTSGAENLTFHIEETA</sequence>
<reference evidence="1" key="1">
    <citation type="submission" date="2016-12" db="EMBL/GenBank/DDBJ databases">
        <authorList>
            <person name="Moulin L."/>
        </authorList>
    </citation>
    <scope>NUCLEOTIDE SEQUENCE [LARGE SCALE GENOMIC DNA]</scope>
    <source>
        <strain evidence="1">STM 7183</strain>
    </source>
</reference>
<name>A0A1N7SHP8_9BURK</name>
<dbReference type="EMBL" id="CYGY02000053">
    <property type="protein sequence ID" value="SIT46931.1"/>
    <property type="molecule type" value="Genomic_DNA"/>
</dbReference>
<accession>A0A1N7SHP8</accession>